<dbReference type="InterPro" id="IPR013520">
    <property type="entry name" value="Ribonucl_H"/>
</dbReference>
<dbReference type="InterPro" id="IPR011545">
    <property type="entry name" value="DEAD/DEAH_box_helicase_dom"/>
</dbReference>
<dbReference type="Proteomes" id="UP000242699">
    <property type="component" value="Unassembled WGS sequence"/>
</dbReference>
<dbReference type="Pfam" id="PF00929">
    <property type="entry name" value="RNase_T"/>
    <property type="match status" value="1"/>
</dbReference>
<dbReference type="Gene3D" id="3.40.50.300">
    <property type="entry name" value="P-loop containing nucleotide triphosphate hydrolases"/>
    <property type="match status" value="2"/>
</dbReference>
<evidence type="ECO:0000256" key="1">
    <source>
        <dbReference type="ARBA" id="ARBA00001966"/>
    </source>
</evidence>
<name>A0A2T2XB85_9FIRM</name>
<comment type="catalytic activity">
    <reaction evidence="7">
        <text>ATP + H2O = ADP + phosphate + H(+)</text>
        <dbReference type="Rhea" id="RHEA:13065"/>
        <dbReference type="ChEBI" id="CHEBI:15377"/>
        <dbReference type="ChEBI" id="CHEBI:15378"/>
        <dbReference type="ChEBI" id="CHEBI:30616"/>
        <dbReference type="ChEBI" id="CHEBI:43474"/>
        <dbReference type="ChEBI" id="CHEBI:456216"/>
        <dbReference type="EC" id="5.6.2.3"/>
    </reaction>
</comment>
<keyword evidence="3" id="KW-0378">Hydrolase</keyword>
<dbReference type="SMART" id="SM00491">
    <property type="entry name" value="HELICc2"/>
    <property type="match status" value="1"/>
</dbReference>
<comment type="similarity">
    <text evidence="5">Belongs to the helicase family. DinG subfamily.</text>
</comment>
<dbReference type="GO" id="GO:0006139">
    <property type="term" value="P:nucleobase-containing compound metabolic process"/>
    <property type="evidence" value="ECO:0007669"/>
    <property type="project" value="InterPro"/>
</dbReference>
<dbReference type="GO" id="GO:0005524">
    <property type="term" value="F:ATP binding"/>
    <property type="evidence" value="ECO:0007669"/>
    <property type="project" value="UniProtKB-KW"/>
</dbReference>
<dbReference type="InterPro" id="IPR014013">
    <property type="entry name" value="Helic_SF1/SF2_ATP-bd_DinG/Rad3"/>
</dbReference>
<evidence type="ECO:0000256" key="7">
    <source>
        <dbReference type="ARBA" id="ARBA00048954"/>
    </source>
</evidence>
<dbReference type="AlphaFoldDB" id="A0A2T2XB85"/>
<evidence type="ECO:0000259" key="8">
    <source>
        <dbReference type="PROSITE" id="PS51193"/>
    </source>
</evidence>
<dbReference type="PROSITE" id="PS51193">
    <property type="entry name" value="HELICASE_ATP_BIND_2"/>
    <property type="match status" value="1"/>
</dbReference>
<dbReference type="InterPro" id="IPR006555">
    <property type="entry name" value="ATP-dep_Helicase_C"/>
</dbReference>
<dbReference type="SUPFAM" id="SSF53098">
    <property type="entry name" value="Ribonuclease H-like"/>
    <property type="match status" value="1"/>
</dbReference>
<keyword evidence="2" id="KW-0547">Nucleotide-binding</keyword>
<dbReference type="GO" id="GO:0043139">
    <property type="term" value="F:5'-3' DNA helicase activity"/>
    <property type="evidence" value="ECO:0007669"/>
    <property type="project" value="UniProtKB-EC"/>
</dbReference>
<dbReference type="GO" id="GO:0016818">
    <property type="term" value="F:hydrolase activity, acting on acid anhydrides, in phosphorus-containing anhydrides"/>
    <property type="evidence" value="ECO:0007669"/>
    <property type="project" value="InterPro"/>
</dbReference>
<dbReference type="EC" id="5.6.2.3" evidence="6"/>
<dbReference type="EMBL" id="PXYT01000001">
    <property type="protein sequence ID" value="PSR31730.1"/>
    <property type="molecule type" value="Genomic_DNA"/>
</dbReference>
<proteinExistence type="inferred from homology"/>
<dbReference type="SUPFAM" id="SSF52540">
    <property type="entry name" value="P-loop containing nucleoside triphosphate hydrolases"/>
    <property type="match status" value="2"/>
</dbReference>
<dbReference type="InterPro" id="IPR036397">
    <property type="entry name" value="RNaseH_sf"/>
</dbReference>
<gene>
    <name evidence="9" type="ORF">C7B43_00440</name>
</gene>
<dbReference type="Pfam" id="PF00270">
    <property type="entry name" value="DEAD"/>
    <property type="match status" value="1"/>
</dbReference>
<reference evidence="9 10" key="1">
    <citation type="journal article" date="2014" name="BMC Genomics">
        <title>Comparison of environmental and isolate Sulfobacillus genomes reveals diverse carbon, sulfur, nitrogen, and hydrogen metabolisms.</title>
        <authorList>
            <person name="Justice N.B."/>
            <person name="Norman A."/>
            <person name="Brown C.T."/>
            <person name="Singh A."/>
            <person name="Thomas B.C."/>
            <person name="Banfield J.F."/>
        </authorList>
    </citation>
    <scope>NUCLEOTIDE SEQUENCE [LARGE SCALE GENOMIC DNA]</scope>
    <source>
        <strain evidence="9">AMDSBA1</strain>
    </source>
</reference>
<dbReference type="InterPro" id="IPR045028">
    <property type="entry name" value="DinG/Rad3-like"/>
</dbReference>
<evidence type="ECO:0000313" key="9">
    <source>
        <dbReference type="EMBL" id="PSR31730.1"/>
    </source>
</evidence>
<evidence type="ECO:0000256" key="6">
    <source>
        <dbReference type="ARBA" id="ARBA00044969"/>
    </source>
</evidence>
<dbReference type="CDD" id="cd06127">
    <property type="entry name" value="DEDDh"/>
    <property type="match status" value="1"/>
</dbReference>
<dbReference type="Pfam" id="PF13307">
    <property type="entry name" value="Helicase_C_2"/>
    <property type="match status" value="1"/>
</dbReference>
<dbReference type="PANTHER" id="PTHR11472:SF34">
    <property type="entry name" value="REGULATOR OF TELOMERE ELONGATION HELICASE 1"/>
    <property type="match status" value="1"/>
</dbReference>
<dbReference type="InterPro" id="IPR027417">
    <property type="entry name" value="P-loop_NTPase"/>
</dbReference>
<comment type="cofactor">
    <cofactor evidence="1">
        <name>[4Fe-4S] cluster</name>
        <dbReference type="ChEBI" id="CHEBI:49883"/>
    </cofactor>
</comment>
<dbReference type="SMART" id="SM00487">
    <property type="entry name" value="DEXDc"/>
    <property type="match status" value="1"/>
</dbReference>
<dbReference type="InterPro" id="IPR014001">
    <property type="entry name" value="Helicase_ATP-bd"/>
</dbReference>
<evidence type="ECO:0000256" key="3">
    <source>
        <dbReference type="ARBA" id="ARBA00022801"/>
    </source>
</evidence>
<dbReference type="Gene3D" id="3.30.420.10">
    <property type="entry name" value="Ribonuclease H-like superfamily/Ribonuclease H"/>
    <property type="match status" value="1"/>
</dbReference>
<accession>A0A2T2XB85</accession>
<protein>
    <recommendedName>
        <fullName evidence="6">DNA 5'-3' helicase</fullName>
        <ecNumber evidence="6">5.6.2.3</ecNumber>
    </recommendedName>
</protein>
<comment type="caution">
    <text evidence="9">The sequence shown here is derived from an EMBL/GenBank/DDBJ whole genome shotgun (WGS) entry which is preliminary data.</text>
</comment>
<dbReference type="GO" id="GO:0004527">
    <property type="term" value="F:exonuclease activity"/>
    <property type="evidence" value="ECO:0007669"/>
    <property type="project" value="UniProtKB-ARBA"/>
</dbReference>
<dbReference type="InterPro" id="IPR012337">
    <property type="entry name" value="RNaseH-like_sf"/>
</dbReference>
<evidence type="ECO:0000256" key="5">
    <source>
        <dbReference type="ARBA" id="ARBA00038058"/>
    </source>
</evidence>
<evidence type="ECO:0000256" key="2">
    <source>
        <dbReference type="ARBA" id="ARBA00022741"/>
    </source>
</evidence>
<dbReference type="SMART" id="SM00479">
    <property type="entry name" value="EXOIII"/>
    <property type="match status" value="1"/>
</dbReference>
<dbReference type="PANTHER" id="PTHR11472">
    <property type="entry name" value="DNA REPAIR DEAD HELICASE RAD3/XP-D SUBFAMILY MEMBER"/>
    <property type="match status" value="1"/>
</dbReference>
<sequence length="940" mass="105483">MTLVWVIYHKTMFGCVLQLLQYSDVNGWSRRGMMRTDFVILDLETTGLNPEGDRVIQIAMLKKHNDQLETLDFFVNPEKSVPAFVRRLTGFGDMDFSRYPRLDEVIDTVRHFIGECLVIGHQITFDLAFLRNAGLVVEGWLDTLEWARIALPREASYRLESLIPDEERFHDARNDVLATYRLLERIHAALGQLPLTTQRDLRYLLGNEWDWWQVAEGPSSATSPLDQPHAEQSTNADVVSFPHHLHPHDWLKNPANTGKNFEHFEQRPAQEAMMTAVEKAYRDQSILLVEAGTGTGKSLAYLIPAVLESLRAGERTVVATYTLALQEQLWNKDLPMAQQDLPLGAALVKGRGQYVCLLKADEIRQTTTVLNESRDRRVAIARLLTFIALSDRGDLDAFNPSSRTARDLWQDVIADRHACSGPRCPYAGSCYMRLARRQAEQSHLVIVNHALLASHMANPVVLPDFDHIIIDEAHHFADVVERTFGMELVIGEFLRVLVENCGRNGLFDHLKTHPDLFSPIEYVRTQTVVLQDWLTKLEQLLITQTPATDYNRQAVRVTQELFDSWRGTLLEETVSGTREVIGNLAQAAQDTWNAGEALLGDVIKNEPSWLRFQKWADDMAAYSLQLDQWGAPTHEIVSWWETVHLDSTPQVIMRFGPVDVAPIVADKLWNQVKTGVLTSATLSVAGDFDYMAQSLGIPKERLSTVKLPSPFDLKANSLLAIPSDVPEVNSPEHLDGLAEFLIKVVPCIQGRTLVLTTSHRSLRILAEKIRPAFDQLGIVTLAQGLDGPSVRLIGQFKKSSRAVLIGAAGLWEGVDVPGNDLSLVVIARLPFAAPGDPLEEARLERIAKSGNSPFYRRTLPQAVLRFQQGFGRLLRTKTDRGVVVVYDPRVIRSRYGTKFLKALAGPSLLVKPSDQLHRSIHKFIGIGGLDETATNIIDER</sequence>
<keyword evidence="4" id="KW-0067">ATP-binding</keyword>
<dbReference type="GO" id="GO:0003676">
    <property type="term" value="F:nucleic acid binding"/>
    <property type="evidence" value="ECO:0007669"/>
    <property type="project" value="InterPro"/>
</dbReference>
<evidence type="ECO:0000256" key="4">
    <source>
        <dbReference type="ARBA" id="ARBA00022840"/>
    </source>
</evidence>
<feature type="domain" description="Helicase ATP-binding" evidence="8">
    <location>
        <begin position="256"/>
        <end position="541"/>
    </location>
</feature>
<organism evidence="9 10">
    <name type="scientific">Sulfobacillus benefaciens</name>
    <dbReference type="NCBI Taxonomy" id="453960"/>
    <lineage>
        <taxon>Bacteria</taxon>
        <taxon>Bacillati</taxon>
        <taxon>Bacillota</taxon>
        <taxon>Clostridia</taxon>
        <taxon>Eubacteriales</taxon>
        <taxon>Clostridiales Family XVII. Incertae Sedis</taxon>
        <taxon>Sulfobacillus</taxon>
    </lineage>
</organism>
<evidence type="ECO:0000313" key="10">
    <source>
        <dbReference type="Proteomes" id="UP000242699"/>
    </source>
</evidence>